<evidence type="ECO:0000313" key="2">
    <source>
        <dbReference type="EnsemblProtists" id="EKX51842"/>
    </source>
</evidence>
<organism evidence="1">
    <name type="scientific">Guillardia theta (strain CCMP2712)</name>
    <name type="common">Cryptophyte</name>
    <dbReference type="NCBI Taxonomy" id="905079"/>
    <lineage>
        <taxon>Eukaryota</taxon>
        <taxon>Cryptophyceae</taxon>
        <taxon>Pyrenomonadales</taxon>
        <taxon>Geminigeraceae</taxon>
        <taxon>Guillardia</taxon>
    </lineage>
</organism>
<protein>
    <submittedName>
        <fullName evidence="1 2">Uncharacterized protein</fullName>
    </submittedName>
</protein>
<keyword evidence="3" id="KW-1185">Reference proteome</keyword>
<dbReference type="PaxDb" id="55529-EKX51842"/>
<reference evidence="3" key="2">
    <citation type="submission" date="2012-11" db="EMBL/GenBank/DDBJ databases">
        <authorList>
            <person name="Kuo A."/>
            <person name="Curtis B.A."/>
            <person name="Tanifuji G."/>
            <person name="Burki F."/>
            <person name="Gruber A."/>
            <person name="Irimia M."/>
            <person name="Maruyama S."/>
            <person name="Arias M.C."/>
            <person name="Ball S.G."/>
            <person name="Gile G.H."/>
            <person name="Hirakawa Y."/>
            <person name="Hopkins J.F."/>
            <person name="Rensing S.A."/>
            <person name="Schmutz J."/>
            <person name="Symeonidi A."/>
            <person name="Elias M."/>
            <person name="Eveleigh R.J."/>
            <person name="Herman E.K."/>
            <person name="Klute M.J."/>
            <person name="Nakayama T."/>
            <person name="Obornik M."/>
            <person name="Reyes-Prieto A."/>
            <person name="Armbrust E.V."/>
            <person name="Aves S.J."/>
            <person name="Beiko R.G."/>
            <person name="Coutinho P."/>
            <person name="Dacks J.B."/>
            <person name="Durnford D.G."/>
            <person name="Fast N.M."/>
            <person name="Green B.R."/>
            <person name="Grisdale C."/>
            <person name="Hempe F."/>
            <person name="Henrissat B."/>
            <person name="Hoppner M.P."/>
            <person name="Ishida K.-I."/>
            <person name="Kim E."/>
            <person name="Koreny L."/>
            <person name="Kroth P.G."/>
            <person name="Liu Y."/>
            <person name="Malik S.-B."/>
            <person name="Maier U.G."/>
            <person name="McRose D."/>
            <person name="Mock T."/>
            <person name="Neilson J.A."/>
            <person name="Onodera N.T."/>
            <person name="Poole A.M."/>
            <person name="Pritham E.J."/>
            <person name="Richards T.A."/>
            <person name="Rocap G."/>
            <person name="Roy S.W."/>
            <person name="Sarai C."/>
            <person name="Schaack S."/>
            <person name="Shirato S."/>
            <person name="Slamovits C.H."/>
            <person name="Spencer D.F."/>
            <person name="Suzuki S."/>
            <person name="Worden A.Z."/>
            <person name="Zauner S."/>
            <person name="Barry K."/>
            <person name="Bell C."/>
            <person name="Bharti A.K."/>
            <person name="Crow J.A."/>
            <person name="Grimwood J."/>
            <person name="Kramer R."/>
            <person name="Lindquist E."/>
            <person name="Lucas S."/>
            <person name="Salamov A."/>
            <person name="McFadden G.I."/>
            <person name="Lane C.E."/>
            <person name="Keeling P.J."/>
            <person name="Gray M.W."/>
            <person name="Grigoriev I.V."/>
            <person name="Archibald J.M."/>
        </authorList>
    </citation>
    <scope>NUCLEOTIDE SEQUENCE</scope>
    <source>
        <strain evidence="3">CCMP2712</strain>
    </source>
</reference>
<reference evidence="2" key="3">
    <citation type="submission" date="2015-06" db="UniProtKB">
        <authorList>
            <consortium name="EnsemblProtists"/>
        </authorList>
    </citation>
    <scope>IDENTIFICATION</scope>
</reference>
<dbReference type="EMBL" id="JH992974">
    <property type="protein sequence ID" value="EKX51842.1"/>
    <property type="molecule type" value="Genomic_DNA"/>
</dbReference>
<dbReference type="GeneID" id="17308627"/>
<accession>L1JTW2</accession>
<proteinExistence type="predicted"/>
<dbReference type="KEGG" id="gtt:GUITHDRAFT_102453"/>
<dbReference type="RefSeq" id="XP_005838822.1">
    <property type="nucleotide sequence ID" value="XM_005838765.1"/>
</dbReference>
<dbReference type="HOGENOM" id="CLU_1780966_0_0_1"/>
<name>L1JTW2_GUITC</name>
<dbReference type="Proteomes" id="UP000011087">
    <property type="component" value="Unassembled WGS sequence"/>
</dbReference>
<dbReference type="EnsemblProtists" id="EKX51842">
    <property type="protein sequence ID" value="EKX51842"/>
    <property type="gene ID" value="GUITHDRAFT_102453"/>
</dbReference>
<evidence type="ECO:0000313" key="1">
    <source>
        <dbReference type="EMBL" id="EKX51842.1"/>
    </source>
</evidence>
<reference evidence="1 3" key="1">
    <citation type="journal article" date="2012" name="Nature">
        <title>Algal genomes reveal evolutionary mosaicism and the fate of nucleomorphs.</title>
        <authorList>
            <consortium name="DOE Joint Genome Institute"/>
            <person name="Curtis B.A."/>
            <person name="Tanifuji G."/>
            <person name="Burki F."/>
            <person name="Gruber A."/>
            <person name="Irimia M."/>
            <person name="Maruyama S."/>
            <person name="Arias M.C."/>
            <person name="Ball S.G."/>
            <person name="Gile G.H."/>
            <person name="Hirakawa Y."/>
            <person name="Hopkins J.F."/>
            <person name="Kuo A."/>
            <person name="Rensing S.A."/>
            <person name="Schmutz J."/>
            <person name="Symeonidi A."/>
            <person name="Elias M."/>
            <person name="Eveleigh R.J."/>
            <person name="Herman E.K."/>
            <person name="Klute M.J."/>
            <person name="Nakayama T."/>
            <person name="Obornik M."/>
            <person name="Reyes-Prieto A."/>
            <person name="Armbrust E.V."/>
            <person name="Aves S.J."/>
            <person name="Beiko R.G."/>
            <person name="Coutinho P."/>
            <person name="Dacks J.B."/>
            <person name="Durnford D.G."/>
            <person name="Fast N.M."/>
            <person name="Green B.R."/>
            <person name="Grisdale C.J."/>
            <person name="Hempel F."/>
            <person name="Henrissat B."/>
            <person name="Hoppner M.P."/>
            <person name="Ishida K."/>
            <person name="Kim E."/>
            <person name="Koreny L."/>
            <person name="Kroth P.G."/>
            <person name="Liu Y."/>
            <person name="Malik S.B."/>
            <person name="Maier U.G."/>
            <person name="McRose D."/>
            <person name="Mock T."/>
            <person name="Neilson J.A."/>
            <person name="Onodera N.T."/>
            <person name="Poole A.M."/>
            <person name="Pritham E.J."/>
            <person name="Richards T.A."/>
            <person name="Rocap G."/>
            <person name="Roy S.W."/>
            <person name="Sarai C."/>
            <person name="Schaack S."/>
            <person name="Shirato S."/>
            <person name="Slamovits C.H."/>
            <person name="Spencer D.F."/>
            <person name="Suzuki S."/>
            <person name="Worden A.Z."/>
            <person name="Zauner S."/>
            <person name="Barry K."/>
            <person name="Bell C."/>
            <person name="Bharti A.K."/>
            <person name="Crow J.A."/>
            <person name="Grimwood J."/>
            <person name="Kramer R."/>
            <person name="Lindquist E."/>
            <person name="Lucas S."/>
            <person name="Salamov A."/>
            <person name="McFadden G.I."/>
            <person name="Lane C.E."/>
            <person name="Keeling P.J."/>
            <person name="Gray M.W."/>
            <person name="Grigoriev I.V."/>
            <person name="Archibald J.M."/>
        </authorList>
    </citation>
    <scope>NUCLEOTIDE SEQUENCE</scope>
    <source>
        <strain evidence="1 3">CCMP2712</strain>
    </source>
</reference>
<sequence length="146" mass="16326">MSFQRSMEFILFRPFMQQDSSTCCHRILSLADVIGKQMILHKLQGRDLAKICQVSANASRLSWCAFDNRAFSKIDGASRLGYKDPVLFQEFENKILGDDTMLLVTPEEAKTIVKAFASLDMLSGKLHNALQTKSAAASMESSPMQE</sequence>
<gene>
    <name evidence="1" type="ORF">GUITHDRAFT_102453</name>
</gene>
<evidence type="ECO:0000313" key="3">
    <source>
        <dbReference type="Proteomes" id="UP000011087"/>
    </source>
</evidence>
<dbReference type="AlphaFoldDB" id="L1JTW2"/>